<sequence>LAMSKDMIKNERARAKTLLKRPEVSIEQLKPILRLGRFSREVRQQVEIEVKYEGYIKRQKDQIAAQKRLEKTSLPAFDYESIGALSNEARQKLTKIKPQSLGQAARIQGVTPADISILMIHLEQCQRT</sequence>
<comment type="cofactor">
    <cofactor evidence="1">
        <name>FAD</name>
        <dbReference type="ChEBI" id="CHEBI:57692"/>
    </cofactor>
</comment>
<dbReference type="Pfam" id="PF13932">
    <property type="entry name" value="SAM_GIDA_C"/>
    <property type="match status" value="1"/>
</dbReference>
<reference evidence="6" key="1">
    <citation type="journal article" date="2015" name="Nature">
        <title>Complex archaea that bridge the gap between prokaryotes and eukaryotes.</title>
        <authorList>
            <person name="Spang A."/>
            <person name="Saw J.H."/>
            <person name="Jorgensen S.L."/>
            <person name="Zaremba-Niedzwiedzka K."/>
            <person name="Martijn J."/>
            <person name="Lind A.E."/>
            <person name="van Eijk R."/>
            <person name="Schleper C."/>
            <person name="Guy L."/>
            <person name="Ettema T.J."/>
        </authorList>
    </citation>
    <scope>NUCLEOTIDE SEQUENCE</scope>
</reference>
<name>A0A0F8YG90_9ZZZZ</name>
<dbReference type="AlphaFoldDB" id="A0A0F8YG90"/>
<feature type="non-terminal residue" evidence="6">
    <location>
        <position position="1"/>
    </location>
</feature>
<comment type="caution">
    <text evidence="6">The sequence shown here is derived from an EMBL/GenBank/DDBJ whole genome shotgun (WGS) entry which is preliminary data.</text>
</comment>
<dbReference type="Gene3D" id="1.10.10.1800">
    <property type="entry name" value="tRNA uridine 5-carboxymethylaminomethyl modification enzyme MnmG/GidA"/>
    <property type="match status" value="1"/>
</dbReference>
<dbReference type="InterPro" id="IPR002218">
    <property type="entry name" value="MnmG-rel"/>
</dbReference>
<dbReference type="GO" id="GO:0002098">
    <property type="term" value="P:tRNA wobble uridine modification"/>
    <property type="evidence" value="ECO:0007669"/>
    <property type="project" value="UniProtKB-ARBA"/>
</dbReference>
<dbReference type="Gene3D" id="1.10.150.570">
    <property type="entry name" value="GidA associated domain, C-terminal subdomain"/>
    <property type="match status" value="1"/>
</dbReference>
<dbReference type="InterPro" id="IPR026904">
    <property type="entry name" value="MnmG_C"/>
</dbReference>
<keyword evidence="3" id="KW-0285">Flavoprotein</keyword>
<dbReference type="FunFam" id="1.10.150.570:FF:000001">
    <property type="entry name" value="tRNA uridine 5-carboxymethylaminomethyl modification enzyme MnmG"/>
    <property type="match status" value="1"/>
</dbReference>
<dbReference type="PANTHER" id="PTHR11806">
    <property type="entry name" value="GLUCOSE INHIBITED DIVISION PROTEIN A"/>
    <property type="match status" value="1"/>
</dbReference>
<comment type="similarity">
    <text evidence="2">Belongs to the MnmG family.</text>
</comment>
<evidence type="ECO:0000256" key="2">
    <source>
        <dbReference type="ARBA" id="ARBA00007653"/>
    </source>
</evidence>
<dbReference type="GO" id="GO:0050660">
    <property type="term" value="F:flavin adenine dinucleotide binding"/>
    <property type="evidence" value="ECO:0007669"/>
    <property type="project" value="InterPro"/>
</dbReference>
<gene>
    <name evidence="6" type="ORF">LCGC14_2823920</name>
</gene>
<organism evidence="6">
    <name type="scientific">marine sediment metagenome</name>
    <dbReference type="NCBI Taxonomy" id="412755"/>
    <lineage>
        <taxon>unclassified sequences</taxon>
        <taxon>metagenomes</taxon>
        <taxon>ecological metagenomes</taxon>
    </lineage>
</organism>
<dbReference type="Pfam" id="PF21680">
    <property type="entry name" value="GIDA_C_1st"/>
    <property type="match status" value="1"/>
</dbReference>
<evidence type="ECO:0000259" key="5">
    <source>
        <dbReference type="SMART" id="SM01228"/>
    </source>
</evidence>
<accession>A0A0F8YG90</accession>
<dbReference type="SMART" id="SM01228">
    <property type="entry name" value="GIDA_assoc_3"/>
    <property type="match status" value="1"/>
</dbReference>
<dbReference type="InterPro" id="IPR044920">
    <property type="entry name" value="MnmG_C_subdom_sf"/>
</dbReference>
<dbReference type="InterPro" id="IPR047001">
    <property type="entry name" value="MnmG_C_subdom"/>
</dbReference>
<evidence type="ECO:0000313" key="6">
    <source>
        <dbReference type="EMBL" id="KKK80397.1"/>
    </source>
</evidence>
<keyword evidence="4" id="KW-0274">FAD</keyword>
<evidence type="ECO:0000256" key="3">
    <source>
        <dbReference type="ARBA" id="ARBA00022630"/>
    </source>
</evidence>
<dbReference type="PANTHER" id="PTHR11806:SF0">
    <property type="entry name" value="PROTEIN MTO1 HOMOLOG, MITOCHONDRIAL"/>
    <property type="match status" value="1"/>
</dbReference>
<dbReference type="InterPro" id="IPR049312">
    <property type="entry name" value="GIDA_C_N"/>
</dbReference>
<dbReference type="GO" id="GO:0030488">
    <property type="term" value="P:tRNA methylation"/>
    <property type="evidence" value="ECO:0007669"/>
    <property type="project" value="TreeGrafter"/>
</dbReference>
<dbReference type="GO" id="GO:0005829">
    <property type="term" value="C:cytosol"/>
    <property type="evidence" value="ECO:0007669"/>
    <property type="project" value="TreeGrafter"/>
</dbReference>
<protein>
    <recommendedName>
        <fullName evidence="5">tRNA uridine 5-carboxymethylaminomethyl modification enzyme C-terminal subdomain domain-containing protein</fullName>
    </recommendedName>
</protein>
<feature type="domain" description="tRNA uridine 5-carboxymethylaminomethyl modification enzyme C-terminal subdomain" evidence="5">
    <location>
        <begin position="50"/>
        <end position="120"/>
    </location>
</feature>
<dbReference type="EMBL" id="LAZR01053598">
    <property type="protein sequence ID" value="KKK80397.1"/>
    <property type="molecule type" value="Genomic_DNA"/>
</dbReference>
<proteinExistence type="inferred from homology"/>
<evidence type="ECO:0000256" key="4">
    <source>
        <dbReference type="ARBA" id="ARBA00022827"/>
    </source>
</evidence>
<evidence type="ECO:0000256" key="1">
    <source>
        <dbReference type="ARBA" id="ARBA00001974"/>
    </source>
</evidence>